<evidence type="ECO:0000313" key="7">
    <source>
        <dbReference type="EMBL" id="CAB4930946.1"/>
    </source>
</evidence>
<keyword evidence="2 5" id="KW-0812">Transmembrane</keyword>
<keyword evidence="3 5" id="KW-1133">Transmembrane helix</keyword>
<dbReference type="AlphaFoldDB" id="A0A6J7IJW5"/>
<organism evidence="7">
    <name type="scientific">freshwater metagenome</name>
    <dbReference type="NCBI Taxonomy" id="449393"/>
    <lineage>
        <taxon>unclassified sequences</taxon>
        <taxon>metagenomes</taxon>
        <taxon>ecological metagenomes</taxon>
    </lineage>
</organism>
<evidence type="ECO:0000256" key="4">
    <source>
        <dbReference type="ARBA" id="ARBA00023136"/>
    </source>
</evidence>
<feature type="transmembrane region" description="Helical" evidence="5">
    <location>
        <begin position="155"/>
        <end position="176"/>
    </location>
</feature>
<proteinExistence type="predicted"/>
<accession>A0A6J7IJW5</accession>
<dbReference type="InterPro" id="IPR037185">
    <property type="entry name" value="EmrE-like"/>
</dbReference>
<reference evidence="7" key="1">
    <citation type="submission" date="2020-05" db="EMBL/GenBank/DDBJ databases">
        <authorList>
            <person name="Chiriac C."/>
            <person name="Salcher M."/>
            <person name="Ghai R."/>
            <person name="Kavagutti S V."/>
        </authorList>
    </citation>
    <scope>NUCLEOTIDE SEQUENCE</scope>
</reference>
<evidence type="ECO:0000256" key="1">
    <source>
        <dbReference type="ARBA" id="ARBA00004141"/>
    </source>
</evidence>
<feature type="domain" description="EamA" evidence="6">
    <location>
        <begin position="14"/>
        <end position="142"/>
    </location>
</feature>
<dbReference type="PANTHER" id="PTHR32322">
    <property type="entry name" value="INNER MEMBRANE TRANSPORTER"/>
    <property type="match status" value="1"/>
</dbReference>
<comment type="subcellular location">
    <subcellularLocation>
        <location evidence="1">Membrane</location>
        <topology evidence="1">Multi-pass membrane protein</topology>
    </subcellularLocation>
</comment>
<keyword evidence="4 5" id="KW-0472">Membrane</keyword>
<feature type="transmembrane region" description="Helical" evidence="5">
    <location>
        <begin position="223"/>
        <end position="245"/>
    </location>
</feature>
<name>A0A6J7IJW5_9ZZZZ</name>
<evidence type="ECO:0000256" key="3">
    <source>
        <dbReference type="ARBA" id="ARBA00022989"/>
    </source>
</evidence>
<dbReference type="GO" id="GO:0016020">
    <property type="term" value="C:membrane"/>
    <property type="evidence" value="ECO:0007669"/>
    <property type="project" value="UniProtKB-SubCell"/>
</dbReference>
<gene>
    <name evidence="7" type="ORF">UFOPK3610_01935</name>
</gene>
<feature type="transmembrane region" description="Helical" evidence="5">
    <location>
        <begin position="188"/>
        <end position="208"/>
    </location>
</feature>
<feature type="transmembrane region" description="Helical" evidence="5">
    <location>
        <begin position="280"/>
        <end position="297"/>
    </location>
</feature>
<protein>
    <submittedName>
        <fullName evidence="7">Unannotated protein</fullName>
    </submittedName>
</protein>
<feature type="transmembrane region" description="Helical" evidence="5">
    <location>
        <begin position="37"/>
        <end position="59"/>
    </location>
</feature>
<evidence type="ECO:0000256" key="5">
    <source>
        <dbReference type="SAM" id="Phobius"/>
    </source>
</evidence>
<feature type="transmembrane region" description="Helical" evidence="5">
    <location>
        <begin position="12"/>
        <end position="31"/>
    </location>
</feature>
<dbReference type="Pfam" id="PF00892">
    <property type="entry name" value="EamA"/>
    <property type="match status" value="2"/>
</dbReference>
<feature type="transmembrane region" description="Helical" evidence="5">
    <location>
        <begin position="101"/>
        <end position="118"/>
    </location>
</feature>
<dbReference type="PANTHER" id="PTHR32322:SF2">
    <property type="entry name" value="EAMA DOMAIN-CONTAINING PROTEIN"/>
    <property type="match status" value="1"/>
</dbReference>
<feature type="domain" description="EamA" evidence="6">
    <location>
        <begin position="159"/>
        <end position="295"/>
    </location>
</feature>
<dbReference type="SUPFAM" id="SSF103481">
    <property type="entry name" value="Multidrug resistance efflux transporter EmrE"/>
    <property type="match status" value="2"/>
</dbReference>
<dbReference type="InterPro" id="IPR050638">
    <property type="entry name" value="AA-Vitamin_Transporters"/>
</dbReference>
<feature type="transmembrane region" description="Helical" evidence="5">
    <location>
        <begin position="125"/>
        <end position="143"/>
    </location>
</feature>
<evidence type="ECO:0000256" key="2">
    <source>
        <dbReference type="ARBA" id="ARBA00022692"/>
    </source>
</evidence>
<dbReference type="EMBL" id="CAFBMR010000139">
    <property type="protein sequence ID" value="CAB4930946.1"/>
    <property type="molecule type" value="Genomic_DNA"/>
</dbReference>
<feature type="transmembrane region" description="Helical" evidence="5">
    <location>
        <begin position="257"/>
        <end position="274"/>
    </location>
</feature>
<sequence>MRAGRALSKVWVALVALWLIWGSTYYGTFVMTESIPIYLGVTARFIIAGVLLIVFLAITNPTALRVTRRQLASTAIYGLSFIGWSMGIMAVAIHYVPSGETALLVSVLPVWIVLLRLFTGDRPSWKTLLGVVVGLIGLVWILLPGGTDSPGGTDAQVLLWSLIIVISSITWAVTSWFSPRLEKPKSDLAAVAYQSFFGAAVLLAIGLFRGERWDVAATTRSSWVALLFLAVVGSILGWYAFVWLLQNSRLSLMSTYAYVNPVVAVIVGFVLGGEMLSSDIIVGCSVVLAGVVLVVSGEQIGTPKRLLPREHSKSART</sequence>
<feature type="transmembrane region" description="Helical" evidence="5">
    <location>
        <begin position="71"/>
        <end position="95"/>
    </location>
</feature>
<evidence type="ECO:0000259" key="6">
    <source>
        <dbReference type="Pfam" id="PF00892"/>
    </source>
</evidence>
<dbReference type="InterPro" id="IPR000620">
    <property type="entry name" value="EamA_dom"/>
</dbReference>